<dbReference type="Proteomes" id="UP000054742">
    <property type="component" value="Unassembled WGS sequence"/>
</dbReference>
<dbReference type="AlphaFoldDB" id="A0A0W0SSY6"/>
<protein>
    <submittedName>
        <fullName evidence="1">Uncharacterized protein</fullName>
    </submittedName>
</protein>
<evidence type="ECO:0000313" key="1">
    <source>
        <dbReference type="EMBL" id="KTC86538.1"/>
    </source>
</evidence>
<name>A0A0W0SSY6_9GAMM</name>
<dbReference type="STRING" id="29422.Lbru_0479"/>
<gene>
    <name evidence="1" type="ORF">Lbru_0479</name>
</gene>
<dbReference type="OrthoDB" id="5638364at2"/>
<keyword evidence="2" id="KW-1185">Reference proteome</keyword>
<reference evidence="1 2" key="1">
    <citation type="submission" date="2015-11" db="EMBL/GenBank/DDBJ databases">
        <title>Genomic analysis of 38 Legionella species identifies large and diverse effector repertoires.</title>
        <authorList>
            <person name="Burstein D."/>
            <person name="Amaro F."/>
            <person name="Zusman T."/>
            <person name="Lifshitz Z."/>
            <person name="Cohen O."/>
            <person name="Gilbert J.A."/>
            <person name="Pupko T."/>
            <person name="Shuman H.A."/>
            <person name="Segal G."/>
        </authorList>
    </citation>
    <scope>NUCLEOTIDE SEQUENCE [LARGE SCALE GENOMIC DNA]</scope>
    <source>
        <strain evidence="1 2">ATCC 43878</strain>
    </source>
</reference>
<evidence type="ECO:0000313" key="2">
    <source>
        <dbReference type="Proteomes" id="UP000054742"/>
    </source>
</evidence>
<accession>A0A0W0SSY6</accession>
<dbReference type="RefSeq" id="WP_058440584.1">
    <property type="nucleotide sequence ID" value="NZ_CAAAHU010000043.1"/>
</dbReference>
<sequence>MKINLTKKEYRALLDMLYIADWVLHSYTIKEAEPDEYEVLKKNLLSYFKEMDAEDKIEFSLEFNDYFEKADYEDYLNEKVIQPYENELFWDELIHRLGERDMINAVGMERYSKMDAIERIKRIEEIKEQYANEFEKHGLANLKIKSDDLQN</sequence>
<dbReference type="PATRIC" id="fig|29422.6.peg.502"/>
<proteinExistence type="predicted"/>
<organism evidence="1 2">
    <name type="scientific">Legionella brunensis</name>
    <dbReference type="NCBI Taxonomy" id="29422"/>
    <lineage>
        <taxon>Bacteria</taxon>
        <taxon>Pseudomonadati</taxon>
        <taxon>Pseudomonadota</taxon>
        <taxon>Gammaproteobacteria</taxon>
        <taxon>Legionellales</taxon>
        <taxon>Legionellaceae</taxon>
        <taxon>Legionella</taxon>
    </lineage>
</organism>
<comment type="caution">
    <text evidence="1">The sequence shown here is derived from an EMBL/GenBank/DDBJ whole genome shotgun (WGS) entry which is preliminary data.</text>
</comment>
<dbReference type="EMBL" id="LNXV01000004">
    <property type="protein sequence ID" value="KTC86538.1"/>
    <property type="molecule type" value="Genomic_DNA"/>
</dbReference>